<proteinExistence type="inferred from homology"/>
<dbReference type="Gene3D" id="3.40.1210.10">
    <property type="entry name" value="Survival protein SurE-like phosphatase/nucleotidase"/>
    <property type="match status" value="1"/>
</dbReference>
<feature type="binding site" evidence="7">
    <location>
        <position position="9"/>
    </location>
    <ligand>
        <name>a divalent metal cation</name>
        <dbReference type="ChEBI" id="CHEBI:60240"/>
    </ligand>
</feature>
<comment type="subcellular location">
    <subcellularLocation>
        <location evidence="7">Cytoplasm</location>
    </subcellularLocation>
</comment>
<feature type="binding site" evidence="7">
    <location>
        <position position="96"/>
    </location>
    <ligand>
        <name>a divalent metal cation</name>
        <dbReference type="ChEBI" id="CHEBI:60240"/>
    </ligand>
</feature>
<keyword evidence="4 7" id="KW-0479">Metal-binding</keyword>
<dbReference type="NCBIfam" id="NF010543">
    <property type="entry name" value="PRK13933.1"/>
    <property type="match status" value="1"/>
</dbReference>
<evidence type="ECO:0000256" key="3">
    <source>
        <dbReference type="ARBA" id="ARBA00022490"/>
    </source>
</evidence>
<feature type="binding site" evidence="7">
    <location>
        <position position="39"/>
    </location>
    <ligand>
        <name>a divalent metal cation</name>
        <dbReference type="ChEBI" id="CHEBI:60240"/>
    </ligand>
</feature>
<accession>A0ABS4KQC5</accession>
<evidence type="ECO:0000313" key="10">
    <source>
        <dbReference type="Proteomes" id="UP001519307"/>
    </source>
</evidence>
<keyword evidence="6 7" id="KW-0378">Hydrolase</keyword>
<keyword evidence="5 7" id="KW-0547">Nucleotide-binding</keyword>
<evidence type="ECO:0000256" key="2">
    <source>
        <dbReference type="ARBA" id="ARBA00011062"/>
    </source>
</evidence>
<dbReference type="InterPro" id="IPR036523">
    <property type="entry name" value="SurE-like_sf"/>
</dbReference>
<sequence>MRILLTNDDGINAEGIQVLARHLEKDNEVIIAAPSEQRSASSHSITVRTGIFVKEEKIDGIKSRAYSIGGTPADCVRLAVDRLVGGKVDLVMSGINQGYNVGIDVVYSGTVSAAIEAAICKIPSIAVSLGVVDEECDYNIPADFAEKILNTARDKYLKDDVVLNLNVPNLKREELKGIKVCKTGFKMYDDTYMEKHDDDNKIRYYQQGKLTGYDVEETDLYYIKRGYVTLTPLHYDLTNYQILNEVKKIF</sequence>
<dbReference type="RefSeq" id="WP_209701201.1">
    <property type="nucleotide sequence ID" value="NZ_JAGGLM010000003.1"/>
</dbReference>
<comment type="cofactor">
    <cofactor evidence="7">
        <name>a divalent metal cation</name>
        <dbReference type="ChEBI" id="CHEBI:60240"/>
    </cofactor>
    <text evidence="7">Binds 1 divalent metal cation per subunit.</text>
</comment>
<evidence type="ECO:0000256" key="5">
    <source>
        <dbReference type="ARBA" id="ARBA00022741"/>
    </source>
</evidence>
<dbReference type="NCBIfam" id="TIGR00087">
    <property type="entry name" value="surE"/>
    <property type="match status" value="1"/>
</dbReference>
<reference evidence="9 10" key="1">
    <citation type="submission" date="2021-03" db="EMBL/GenBank/DDBJ databases">
        <title>Genomic Encyclopedia of Type Strains, Phase IV (KMG-IV): sequencing the most valuable type-strain genomes for metagenomic binning, comparative biology and taxonomic classification.</title>
        <authorList>
            <person name="Goeker M."/>
        </authorList>
    </citation>
    <scope>NUCLEOTIDE SEQUENCE [LARGE SCALE GENOMIC DNA]</scope>
    <source>
        <strain evidence="9 10">DSM 28783</strain>
    </source>
</reference>
<organism evidence="9 10">
    <name type="scientific">Clostridium algifaecis</name>
    <dbReference type="NCBI Taxonomy" id="1472040"/>
    <lineage>
        <taxon>Bacteria</taxon>
        <taxon>Bacillati</taxon>
        <taxon>Bacillota</taxon>
        <taxon>Clostridia</taxon>
        <taxon>Eubacteriales</taxon>
        <taxon>Clostridiaceae</taxon>
        <taxon>Clostridium</taxon>
    </lineage>
</organism>
<evidence type="ECO:0000256" key="4">
    <source>
        <dbReference type="ARBA" id="ARBA00022723"/>
    </source>
</evidence>
<dbReference type="PANTHER" id="PTHR30457">
    <property type="entry name" value="5'-NUCLEOTIDASE SURE"/>
    <property type="match status" value="1"/>
</dbReference>
<evidence type="ECO:0000259" key="8">
    <source>
        <dbReference type="Pfam" id="PF01975"/>
    </source>
</evidence>
<evidence type="ECO:0000313" key="9">
    <source>
        <dbReference type="EMBL" id="MBP2032239.1"/>
    </source>
</evidence>
<comment type="catalytic activity">
    <reaction evidence="1 7">
        <text>a ribonucleoside 5'-phosphate + H2O = a ribonucleoside + phosphate</text>
        <dbReference type="Rhea" id="RHEA:12484"/>
        <dbReference type="ChEBI" id="CHEBI:15377"/>
        <dbReference type="ChEBI" id="CHEBI:18254"/>
        <dbReference type="ChEBI" id="CHEBI:43474"/>
        <dbReference type="ChEBI" id="CHEBI:58043"/>
        <dbReference type="EC" id="3.1.3.5"/>
    </reaction>
</comment>
<evidence type="ECO:0000256" key="6">
    <source>
        <dbReference type="ARBA" id="ARBA00022801"/>
    </source>
</evidence>
<dbReference type="InterPro" id="IPR030048">
    <property type="entry name" value="SurE"/>
</dbReference>
<dbReference type="GO" id="GO:0008253">
    <property type="term" value="F:5'-nucleotidase activity"/>
    <property type="evidence" value="ECO:0007669"/>
    <property type="project" value="UniProtKB-EC"/>
</dbReference>
<evidence type="ECO:0000256" key="1">
    <source>
        <dbReference type="ARBA" id="ARBA00000815"/>
    </source>
</evidence>
<feature type="domain" description="Survival protein SurE-like phosphatase/nucleotidase" evidence="8">
    <location>
        <begin position="3"/>
        <end position="189"/>
    </location>
</feature>
<feature type="binding site" evidence="7">
    <location>
        <position position="8"/>
    </location>
    <ligand>
        <name>a divalent metal cation</name>
        <dbReference type="ChEBI" id="CHEBI:60240"/>
    </ligand>
</feature>
<comment type="function">
    <text evidence="7">Nucleotidase that shows phosphatase activity on nucleoside 5'-monophosphates.</text>
</comment>
<name>A0ABS4KQC5_9CLOT</name>
<dbReference type="HAMAP" id="MF_00060">
    <property type="entry name" value="SurE"/>
    <property type="match status" value="1"/>
</dbReference>
<evidence type="ECO:0000256" key="7">
    <source>
        <dbReference type="HAMAP-Rule" id="MF_00060"/>
    </source>
</evidence>
<dbReference type="PANTHER" id="PTHR30457:SF12">
    <property type="entry name" value="5'_3'-NUCLEOTIDASE SURE"/>
    <property type="match status" value="1"/>
</dbReference>
<comment type="caution">
    <text evidence="9">The sequence shown here is derived from an EMBL/GenBank/DDBJ whole genome shotgun (WGS) entry which is preliminary data.</text>
</comment>
<dbReference type="EC" id="3.1.3.5" evidence="7"/>
<dbReference type="Proteomes" id="UP001519307">
    <property type="component" value="Unassembled WGS sequence"/>
</dbReference>
<dbReference type="SUPFAM" id="SSF64167">
    <property type="entry name" value="SurE-like"/>
    <property type="match status" value="1"/>
</dbReference>
<dbReference type="Pfam" id="PF01975">
    <property type="entry name" value="SurE"/>
    <property type="match status" value="1"/>
</dbReference>
<dbReference type="EMBL" id="JAGGLM010000003">
    <property type="protein sequence ID" value="MBP2032239.1"/>
    <property type="molecule type" value="Genomic_DNA"/>
</dbReference>
<protein>
    <recommendedName>
        <fullName evidence="7">5'-nucleotidase SurE</fullName>
        <ecNumber evidence="7">3.1.3.5</ecNumber>
    </recommendedName>
    <alternativeName>
        <fullName evidence="7">Nucleoside 5'-monophosphate phosphohydrolase</fullName>
    </alternativeName>
</protein>
<keyword evidence="3 7" id="KW-0963">Cytoplasm</keyword>
<dbReference type="InterPro" id="IPR002828">
    <property type="entry name" value="SurE-like_Pase/nucleotidase"/>
</dbReference>
<gene>
    <name evidence="7" type="primary">surE</name>
    <name evidence="9" type="ORF">J2Z42_000904</name>
</gene>
<comment type="similarity">
    <text evidence="2 7">Belongs to the SurE nucleotidase family.</text>
</comment>
<dbReference type="NCBIfam" id="NF001490">
    <property type="entry name" value="PRK00346.1-4"/>
    <property type="match status" value="1"/>
</dbReference>
<keyword evidence="10" id="KW-1185">Reference proteome</keyword>